<dbReference type="Gene3D" id="3.40.50.1820">
    <property type="entry name" value="alpha/beta hydrolase"/>
    <property type="match status" value="1"/>
</dbReference>
<reference evidence="2" key="1">
    <citation type="submission" date="2021-02" db="EMBL/GenBank/DDBJ databases">
        <authorList>
            <person name="Nowell W R."/>
        </authorList>
    </citation>
    <scope>NUCLEOTIDE SEQUENCE</scope>
</reference>
<dbReference type="SUPFAM" id="SSF53474">
    <property type="entry name" value="alpha/beta-Hydrolases"/>
    <property type="match status" value="1"/>
</dbReference>
<dbReference type="PANTHER" id="PTHR31497:SF0">
    <property type="entry name" value="AUTOCRINE PROLIFERATION REPRESSOR PROTEIN A"/>
    <property type="match status" value="1"/>
</dbReference>
<gene>
    <name evidence="2" type="ORF">OVA965_LOCUS27504</name>
    <name evidence="3" type="ORF">TMI583_LOCUS28251</name>
</gene>
<accession>A0A8S2EZ35</accession>
<evidence type="ECO:0000313" key="4">
    <source>
        <dbReference type="Proteomes" id="UP000677228"/>
    </source>
</evidence>
<dbReference type="PANTHER" id="PTHR31497">
    <property type="entry name" value="AUTOCRINE PROLIFERATION REPRESSOR PROTEIN A"/>
    <property type="match status" value="1"/>
</dbReference>
<evidence type="ECO:0000256" key="1">
    <source>
        <dbReference type="SAM" id="SignalP"/>
    </source>
</evidence>
<evidence type="ECO:0000313" key="3">
    <source>
        <dbReference type="EMBL" id="CAF4082994.1"/>
    </source>
</evidence>
<proteinExistence type="predicted"/>
<dbReference type="EMBL" id="CAJOBA010039764">
    <property type="protein sequence ID" value="CAF4082994.1"/>
    <property type="molecule type" value="Genomic_DNA"/>
</dbReference>
<dbReference type="Pfam" id="PF10142">
    <property type="entry name" value="PhoPQ_related"/>
    <property type="match status" value="1"/>
</dbReference>
<name>A0A8S2EZ35_9BILA</name>
<sequence>MHTPLFLSLSGLILCSIVVAEAFHITRHLRPVPISKQTALDMYLAEPSPNFGYEIINKFTGFGYTAILLNMTSVTYLTSVEVTCSNWWHYLVIVVPEYINPAYADKAVMLIAGGSRYSGQPNATSADVKLFSAISIGIGAVGVILGEIPNQPCVFAVDPLHLDRSEDDIIAFGWRMFLNDSSRPDWLVRLPMVKSAVLAMDAVQEYLNVTNNIHISEFITAGASKRGWTTWLTGAVDSRVIGIIPIVMDELNFLANIKHHYQAYGGWSFAIEAYRSQNITVDFADPETQVIFDIEDSFIYRDRMCGIPKLMLSTSGDEFFLPDDSLWWYEQMPGEMHQRMFPNCEHSLEACILDVAGTIEAFAVGVFSNDVRPNYVWTIESTTGTIQAKQVQVAGAPQTSEVNLWTATTLTGTRRDFRLVALNATGQPVLQPVFWHSTTIQPNADGSWTAECLQPIIGWRACYLAFASPARSTFTYTFTTDVSIVPQTLPFPMCTGQACYGKLV</sequence>
<keyword evidence="1" id="KW-0732">Signal</keyword>
<dbReference type="Proteomes" id="UP000677228">
    <property type="component" value="Unassembled WGS sequence"/>
</dbReference>
<dbReference type="EMBL" id="CAJNOK010018199">
    <property type="protein sequence ID" value="CAF1277959.1"/>
    <property type="molecule type" value="Genomic_DNA"/>
</dbReference>
<feature type="chain" id="PRO_5036273472" evidence="1">
    <location>
        <begin position="23"/>
        <end position="504"/>
    </location>
</feature>
<comment type="caution">
    <text evidence="2">The sequence shown here is derived from an EMBL/GenBank/DDBJ whole genome shotgun (WGS) entry which is preliminary data.</text>
</comment>
<protein>
    <submittedName>
        <fullName evidence="2">Uncharacterized protein</fullName>
    </submittedName>
</protein>
<dbReference type="PIRSF" id="PIRSF014728">
    <property type="entry name" value="PqaA"/>
    <property type="match status" value="1"/>
</dbReference>
<feature type="signal peptide" evidence="1">
    <location>
        <begin position="1"/>
        <end position="22"/>
    </location>
</feature>
<organism evidence="2 4">
    <name type="scientific">Didymodactylos carnosus</name>
    <dbReference type="NCBI Taxonomy" id="1234261"/>
    <lineage>
        <taxon>Eukaryota</taxon>
        <taxon>Metazoa</taxon>
        <taxon>Spiralia</taxon>
        <taxon>Gnathifera</taxon>
        <taxon>Rotifera</taxon>
        <taxon>Eurotatoria</taxon>
        <taxon>Bdelloidea</taxon>
        <taxon>Philodinida</taxon>
        <taxon>Philodinidae</taxon>
        <taxon>Didymodactylos</taxon>
    </lineage>
</organism>
<dbReference type="InterPro" id="IPR029058">
    <property type="entry name" value="AB_hydrolase_fold"/>
</dbReference>
<dbReference type="Proteomes" id="UP000682733">
    <property type="component" value="Unassembled WGS sequence"/>
</dbReference>
<dbReference type="AlphaFoldDB" id="A0A8S2EZ35"/>
<evidence type="ECO:0000313" key="2">
    <source>
        <dbReference type="EMBL" id="CAF1277959.1"/>
    </source>
</evidence>
<dbReference type="InterPro" id="IPR009199">
    <property type="entry name" value="PhoPQ-act_pathogen-rel_PqaA"/>
</dbReference>